<keyword evidence="2" id="KW-1185">Reference proteome</keyword>
<evidence type="ECO:0000313" key="2">
    <source>
        <dbReference type="Proteomes" id="UP001595871"/>
    </source>
</evidence>
<dbReference type="Pfam" id="PF04134">
    <property type="entry name" value="DCC1-like"/>
    <property type="match status" value="1"/>
</dbReference>
<sequence>MDDTALDSATAQDPILVFDGDCAFCQAAIQQIRARARPRMFAAPWQSLPEPLMRPHLQRLDREVLLLDHGSALCGGSAALASYLGTSPARRYRGMALCLRLPVVSLLARQIYRWVAANRHRKPAGTAACALPRPHY</sequence>
<dbReference type="RefSeq" id="WP_200692697.1">
    <property type="nucleotide sequence ID" value="NZ_BAAAYA010000005.1"/>
</dbReference>
<dbReference type="InterPro" id="IPR007263">
    <property type="entry name" value="DCC1-like"/>
</dbReference>
<reference evidence="2" key="1">
    <citation type="journal article" date="2019" name="Int. J. Syst. Evol. Microbiol.">
        <title>The Global Catalogue of Microorganisms (GCM) 10K type strain sequencing project: providing services to taxonomists for standard genome sequencing and annotation.</title>
        <authorList>
            <consortium name="The Broad Institute Genomics Platform"/>
            <consortium name="The Broad Institute Genome Sequencing Center for Infectious Disease"/>
            <person name="Wu L."/>
            <person name="Ma J."/>
        </authorList>
    </citation>
    <scope>NUCLEOTIDE SEQUENCE [LARGE SCALE GENOMIC DNA]</scope>
    <source>
        <strain evidence="2">CCM 3243</strain>
    </source>
</reference>
<organism evidence="1 2">
    <name type="scientific">Streptomyces flavovirens</name>
    <dbReference type="NCBI Taxonomy" id="52258"/>
    <lineage>
        <taxon>Bacteria</taxon>
        <taxon>Bacillati</taxon>
        <taxon>Actinomycetota</taxon>
        <taxon>Actinomycetes</taxon>
        <taxon>Kitasatosporales</taxon>
        <taxon>Streptomycetaceae</taxon>
        <taxon>Streptomyces</taxon>
    </lineage>
</organism>
<comment type="caution">
    <text evidence="1">The sequence shown here is derived from an EMBL/GenBank/DDBJ whole genome shotgun (WGS) entry which is preliminary data.</text>
</comment>
<accession>A0ABV8N9W2</accession>
<evidence type="ECO:0000313" key="1">
    <source>
        <dbReference type="EMBL" id="MFC4188875.1"/>
    </source>
</evidence>
<dbReference type="EMBL" id="JBHSCF010000034">
    <property type="protein sequence ID" value="MFC4188875.1"/>
    <property type="molecule type" value="Genomic_DNA"/>
</dbReference>
<protein>
    <submittedName>
        <fullName evidence="1">Thiol-disulfide oxidoreductase DCC family protein</fullName>
    </submittedName>
</protein>
<dbReference type="Proteomes" id="UP001595871">
    <property type="component" value="Unassembled WGS sequence"/>
</dbReference>
<name>A0ABV8N9W2_9ACTN</name>
<gene>
    <name evidence="1" type="ORF">ACFO3R_21190</name>
</gene>
<proteinExistence type="predicted"/>